<reference evidence="1" key="1">
    <citation type="journal article" date="2009" name="J. Mol. Biol.">
        <title>Molecular cloning and crystal structural analysis of a novel beta-N-acetylhexosaminidase from Paenibacillus sp. TS12 capable of degrading glycosphingolipids.</title>
        <authorList>
            <person name="Sumida T."/>
            <person name="Ishii R."/>
            <person name="Yanagisawa T."/>
            <person name="Yokoyama S."/>
            <person name="Ito M."/>
        </authorList>
    </citation>
    <scope>X-RAY CRYSTALLOGRAPHY (1.90 ANGSTROMS)</scope>
    <source>
        <strain evidence="1">TS12</strain>
    </source>
</reference>
<accession>A0ACD6BAR7</accession>
<accession>D0VX21</accession>
<organism evidence="1">
    <name type="scientific">Paenibacillus sp</name>
    <dbReference type="NCBI Taxonomy" id="58172"/>
    <lineage>
        <taxon>Bacteria</taxon>
        <taxon>Bacillati</taxon>
        <taxon>Bacillota</taxon>
        <taxon>Bacilli</taxon>
        <taxon>Bacillales</taxon>
        <taxon>Paenibacillaceae</taxon>
        <taxon>Paenibacillus</taxon>
    </lineage>
</organism>
<dbReference type="PDB" id="3GH4">
    <property type="method" value="X-ray"/>
    <property type="resolution" value="1.80 A"/>
    <property type="chains" value="A=1-505"/>
</dbReference>
<dbReference type="PDB" id="3GH7">
    <property type="method" value="X-ray"/>
    <property type="resolution" value="1.90 A"/>
    <property type="chains" value="A=1-505"/>
</dbReference>
<dbReference type="PDB" id="3GH5">
    <property type="method" value="X-ray"/>
    <property type="resolution" value="1.60 A"/>
    <property type="chains" value="A=1-505"/>
</dbReference>
<name>A0ACD6BAR7_PAESP</name>
<keyword evidence="1" id="KW-0002">3D-structure</keyword>
<sequence>MASMMSFIPESASASTSQPSILPKPVSYTVGSGQFVLTKNASIFVAGNNVGETDELFNIGQALAKKLNASTGYTISVVKSNQPTAGSIYLTTVGGNAALGNEGYDLITTSNQVTLTANKPEGVFRGNQTLLQLLPAGIEKNTVVSGVQWVIPHSNISDKPEYEYRGLMLDVARHFFTVDEVKRQIDLASQYKINKFHMHLSDDQGWRIEIKSWPDLIEIGSKGQVGGGPGGYYTQEQFKDIVSYAAERYIEVIPEIDMPGHTNAALASYGELNPDGKRKAMRTDTAVGYSTLMPRAEITYQFVEDVISELAAISPSPYIHLGGDESNATSAADYDYFFGRVTAIANSYGKKVVGWDPSDTSSGATSDSVLQNWTCSASTGTAAKAKGMKVIVSPANAYLDMKYYSDSPIGLQWRGFVNTNRAYNWDPTDCIKGANIYGVESTLWTETFVTQDHLDYMLYPKLLSNAEVGWTARGDRNWDDFKERLIEHTPRLQNKGIKFFADPIV</sequence>
<gene>
    <name evidence="1" type="primary">Hex1</name>
</gene>
<dbReference type="EC" id="3.2.1.52" evidence="1"/>
<proteinExistence type="evidence at protein level"/>
<evidence type="ECO:0000313" key="1">
    <source>
        <dbReference type="PDB" id="3GH7"/>
    </source>
</evidence>
<protein>
    <submittedName>
        <fullName evidence="1">Beta-hexosaminidase</fullName>
        <ecNumber evidence="1">3.2.1.52</ecNumber>
    </submittedName>
</protein>